<keyword evidence="2" id="KW-1185">Reference proteome</keyword>
<sequence>MDYKPAHAKKHANPLAVRTPLALDVDFSDEKIPALPARRRLSQPTIMPFGKQGVISKTVII</sequence>
<protein>
    <submittedName>
        <fullName evidence="1">Uncharacterized protein</fullName>
    </submittedName>
</protein>
<dbReference type="EMBL" id="JAIWYP010000014">
    <property type="protein sequence ID" value="KAH3712937.1"/>
    <property type="molecule type" value="Genomic_DNA"/>
</dbReference>
<dbReference type="AlphaFoldDB" id="A0A9D4BXR9"/>
<accession>A0A9D4BXR9</accession>
<proteinExistence type="predicted"/>
<reference evidence="1" key="1">
    <citation type="journal article" date="2019" name="bioRxiv">
        <title>The Genome of the Zebra Mussel, Dreissena polymorpha: A Resource for Invasive Species Research.</title>
        <authorList>
            <person name="McCartney M.A."/>
            <person name="Auch B."/>
            <person name="Kono T."/>
            <person name="Mallez S."/>
            <person name="Zhang Y."/>
            <person name="Obille A."/>
            <person name="Becker A."/>
            <person name="Abrahante J.E."/>
            <person name="Garbe J."/>
            <person name="Badalamenti J.P."/>
            <person name="Herman A."/>
            <person name="Mangelson H."/>
            <person name="Liachko I."/>
            <person name="Sullivan S."/>
            <person name="Sone E.D."/>
            <person name="Koren S."/>
            <person name="Silverstein K.A.T."/>
            <person name="Beckman K.B."/>
            <person name="Gohl D.M."/>
        </authorList>
    </citation>
    <scope>NUCLEOTIDE SEQUENCE</scope>
    <source>
        <strain evidence="1">Duluth1</strain>
        <tissue evidence="1">Whole animal</tissue>
    </source>
</reference>
<name>A0A9D4BXR9_DREPO</name>
<evidence type="ECO:0000313" key="1">
    <source>
        <dbReference type="EMBL" id="KAH3712937.1"/>
    </source>
</evidence>
<comment type="caution">
    <text evidence="1">The sequence shown here is derived from an EMBL/GenBank/DDBJ whole genome shotgun (WGS) entry which is preliminary data.</text>
</comment>
<evidence type="ECO:0000313" key="2">
    <source>
        <dbReference type="Proteomes" id="UP000828390"/>
    </source>
</evidence>
<reference evidence="1" key="2">
    <citation type="submission" date="2020-11" db="EMBL/GenBank/DDBJ databases">
        <authorList>
            <person name="McCartney M.A."/>
            <person name="Auch B."/>
            <person name="Kono T."/>
            <person name="Mallez S."/>
            <person name="Becker A."/>
            <person name="Gohl D.M."/>
            <person name="Silverstein K.A.T."/>
            <person name="Koren S."/>
            <person name="Bechman K.B."/>
            <person name="Herman A."/>
            <person name="Abrahante J.E."/>
            <person name="Garbe J."/>
        </authorList>
    </citation>
    <scope>NUCLEOTIDE SEQUENCE</scope>
    <source>
        <strain evidence="1">Duluth1</strain>
        <tissue evidence="1">Whole animal</tissue>
    </source>
</reference>
<organism evidence="1 2">
    <name type="scientific">Dreissena polymorpha</name>
    <name type="common">Zebra mussel</name>
    <name type="synonym">Mytilus polymorpha</name>
    <dbReference type="NCBI Taxonomy" id="45954"/>
    <lineage>
        <taxon>Eukaryota</taxon>
        <taxon>Metazoa</taxon>
        <taxon>Spiralia</taxon>
        <taxon>Lophotrochozoa</taxon>
        <taxon>Mollusca</taxon>
        <taxon>Bivalvia</taxon>
        <taxon>Autobranchia</taxon>
        <taxon>Heteroconchia</taxon>
        <taxon>Euheterodonta</taxon>
        <taxon>Imparidentia</taxon>
        <taxon>Neoheterodontei</taxon>
        <taxon>Myida</taxon>
        <taxon>Dreissenoidea</taxon>
        <taxon>Dreissenidae</taxon>
        <taxon>Dreissena</taxon>
    </lineage>
</organism>
<dbReference type="Proteomes" id="UP000828390">
    <property type="component" value="Unassembled WGS sequence"/>
</dbReference>
<gene>
    <name evidence="1" type="ORF">DPMN_072699</name>
</gene>